<accession>A0AC35G2M9</accession>
<organism evidence="1 2">
    <name type="scientific">Panagrolaimus sp. PS1159</name>
    <dbReference type="NCBI Taxonomy" id="55785"/>
    <lineage>
        <taxon>Eukaryota</taxon>
        <taxon>Metazoa</taxon>
        <taxon>Ecdysozoa</taxon>
        <taxon>Nematoda</taxon>
        <taxon>Chromadorea</taxon>
        <taxon>Rhabditida</taxon>
        <taxon>Tylenchina</taxon>
        <taxon>Panagrolaimomorpha</taxon>
        <taxon>Panagrolaimoidea</taxon>
        <taxon>Panagrolaimidae</taxon>
        <taxon>Panagrolaimus</taxon>
    </lineage>
</organism>
<evidence type="ECO:0000313" key="1">
    <source>
        <dbReference type="Proteomes" id="UP000887580"/>
    </source>
</evidence>
<evidence type="ECO:0000313" key="2">
    <source>
        <dbReference type="WBParaSite" id="PS1159_v2.g22766.t1"/>
    </source>
</evidence>
<dbReference type="Proteomes" id="UP000887580">
    <property type="component" value="Unplaced"/>
</dbReference>
<protein>
    <submittedName>
        <fullName evidence="2">Defensin-like protein</fullName>
    </submittedName>
</protein>
<reference evidence="2" key="1">
    <citation type="submission" date="2022-11" db="UniProtKB">
        <authorList>
            <consortium name="WormBaseParasite"/>
        </authorList>
    </citation>
    <scope>IDENTIFICATION</scope>
</reference>
<sequence length="114" mass="12553">MANLCRINTPKLKCALKSVNGLTNFAIIFIIIFFCCIITTTESSTCHAKCSPHFTLPCSFGAFDKCIENTCKEACQKDGSRKMIACYCRGTIEGPTMRACFCSPSPNHKPMVLI</sequence>
<name>A0AC35G2M9_9BILA</name>
<proteinExistence type="predicted"/>
<dbReference type="WBParaSite" id="PS1159_v2.g22766.t1">
    <property type="protein sequence ID" value="PS1159_v2.g22766.t1"/>
    <property type="gene ID" value="PS1159_v2.g22766"/>
</dbReference>